<keyword evidence="3" id="KW-1185">Reference proteome</keyword>
<feature type="compositionally biased region" description="Low complexity" evidence="1">
    <location>
        <begin position="148"/>
        <end position="157"/>
    </location>
</feature>
<feature type="region of interest" description="Disordered" evidence="1">
    <location>
        <begin position="67"/>
        <end position="99"/>
    </location>
</feature>
<evidence type="ECO:0000256" key="1">
    <source>
        <dbReference type="SAM" id="MobiDB-lite"/>
    </source>
</evidence>
<feature type="compositionally biased region" description="Basic and acidic residues" evidence="1">
    <location>
        <begin position="170"/>
        <end position="184"/>
    </location>
</feature>
<accession>A0A6J5XGW9</accession>
<sequence length="210" mass="23441">MRKAREVGLNPRPQRAIKTQLDLQQRKRADFNQEHVEVFLLERNPAPTVGAVCGNFAKLIINMTEPAQGTPNTSILGNATSTPRPGSARSNSQDREPSLVVIQLSEIMKELRETRKVAEKTMEKAQNTACQEGSKKGKRKQRHEISEGDSSSSIHSSVQDNATTEDQDKDLDLHKMAKRAKDTDLCNQIEKIVREYKPQTPAELALEAAK</sequence>
<proteinExistence type="predicted"/>
<evidence type="ECO:0000313" key="2">
    <source>
        <dbReference type="EMBL" id="CAB4313130.1"/>
    </source>
</evidence>
<feature type="region of interest" description="Disordered" evidence="1">
    <location>
        <begin position="118"/>
        <end position="184"/>
    </location>
</feature>
<gene>
    <name evidence="2" type="ORF">ORAREDHAP_LOCUS35921</name>
</gene>
<reference evidence="3" key="1">
    <citation type="journal article" date="2020" name="Genome Biol.">
        <title>Gamete binning: chromosome-level and haplotype-resolved genome assembly enabled by high-throughput single-cell sequencing of gamete genomes.</title>
        <authorList>
            <person name="Campoy J.A."/>
            <person name="Sun H."/>
            <person name="Goel M."/>
            <person name="Jiao W.-B."/>
            <person name="Folz-Donahue K."/>
            <person name="Wang N."/>
            <person name="Rubio M."/>
            <person name="Liu C."/>
            <person name="Kukat C."/>
            <person name="Ruiz D."/>
            <person name="Huettel B."/>
            <person name="Schneeberger K."/>
        </authorList>
    </citation>
    <scope>NUCLEOTIDE SEQUENCE [LARGE SCALE GENOMIC DNA]</scope>
    <source>
        <strain evidence="3">cv. Rojo Pasion</strain>
    </source>
</reference>
<protein>
    <submittedName>
        <fullName evidence="2">Uncharacterized protein</fullName>
    </submittedName>
</protein>
<evidence type="ECO:0000313" key="3">
    <source>
        <dbReference type="Proteomes" id="UP000507245"/>
    </source>
</evidence>
<dbReference type="AlphaFoldDB" id="A0A6J5XGW9"/>
<dbReference type="EMBL" id="CAEKKB010000006">
    <property type="protein sequence ID" value="CAB4313130.1"/>
    <property type="molecule type" value="Genomic_DNA"/>
</dbReference>
<feature type="compositionally biased region" description="Polar residues" evidence="1">
    <location>
        <begin position="67"/>
        <end position="91"/>
    </location>
</feature>
<dbReference type="Proteomes" id="UP000507245">
    <property type="component" value="Unassembled WGS sequence"/>
</dbReference>
<organism evidence="2 3">
    <name type="scientific">Prunus armeniaca</name>
    <name type="common">Apricot</name>
    <name type="synonym">Armeniaca vulgaris</name>
    <dbReference type="NCBI Taxonomy" id="36596"/>
    <lineage>
        <taxon>Eukaryota</taxon>
        <taxon>Viridiplantae</taxon>
        <taxon>Streptophyta</taxon>
        <taxon>Embryophyta</taxon>
        <taxon>Tracheophyta</taxon>
        <taxon>Spermatophyta</taxon>
        <taxon>Magnoliopsida</taxon>
        <taxon>eudicotyledons</taxon>
        <taxon>Gunneridae</taxon>
        <taxon>Pentapetalae</taxon>
        <taxon>rosids</taxon>
        <taxon>fabids</taxon>
        <taxon>Rosales</taxon>
        <taxon>Rosaceae</taxon>
        <taxon>Amygdaloideae</taxon>
        <taxon>Amygdaleae</taxon>
        <taxon>Prunus</taxon>
    </lineage>
</organism>
<name>A0A6J5XGW9_PRUAR</name>